<protein>
    <submittedName>
        <fullName evidence="1">Uncharacterized protein</fullName>
    </submittedName>
</protein>
<keyword evidence="2" id="KW-1185">Reference proteome</keyword>
<reference evidence="1 2" key="1">
    <citation type="journal article" date="2019" name="Mol. Ecol. Resour.">
        <title>Chromosome-level genome assembly of Triplophysa tibetana, a fish adapted to the harsh high-altitude environment of the Tibetan Plateau.</title>
        <authorList>
            <person name="Yang X."/>
            <person name="Liu H."/>
            <person name="Ma Z."/>
            <person name="Zou Y."/>
            <person name="Zou M."/>
            <person name="Mao Y."/>
            <person name="Li X."/>
            <person name="Wang H."/>
            <person name="Chen T."/>
            <person name="Wang W."/>
            <person name="Yang R."/>
        </authorList>
    </citation>
    <scope>NUCLEOTIDE SEQUENCE [LARGE SCALE GENOMIC DNA]</scope>
    <source>
        <strain evidence="1">TTIB1903HZAU</strain>
        <tissue evidence="1">Muscle</tissue>
    </source>
</reference>
<proteinExistence type="predicted"/>
<sequence length="158" mass="17083">MRQFELLALIPLIRDLGVFRVTQSRARLWASQSLEPSGAAQIRGAEDPPGALAQSRRTDCSMNGRMRIEVSSGLCSPDPGRVAPIKHTIEQTIGLIGALLMLRGSFDTYRVQVSSINQTRSQISLQLSPGASDGVEPAAEAYIDIWLTSGQVHTELGP</sequence>
<dbReference type="AlphaFoldDB" id="A0A5A9P871"/>
<organism evidence="1 2">
    <name type="scientific">Triplophysa tibetana</name>
    <dbReference type="NCBI Taxonomy" id="1572043"/>
    <lineage>
        <taxon>Eukaryota</taxon>
        <taxon>Metazoa</taxon>
        <taxon>Chordata</taxon>
        <taxon>Craniata</taxon>
        <taxon>Vertebrata</taxon>
        <taxon>Euteleostomi</taxon>
        <taxon>Actinopterygii</taxon>
        <taxon>Neopterygii</taxon>
        <taxon>Teleostei</taxon>
        <taxon>Ostariophysi</taxon>
        <taxon>Cypriniformes</taxon>
        <taxon>Nemacheilidae</taxon>
        <taxon>Triplophysa</taxon>
    </lineage>
</organism>
<evidence type="ECO:0000313" key="2">
    <source>
        <dbReference type="Proteomes" id="UP000324632"/>
    </source>
</evidence>
<dbReference type="EMBL" id="SOYY01000008">
    <property type="protein sequence ID" value="KAA0717855.1"/>
    <property type="molecule type" value="Genomic_DNA"/>
</dbReference>
<dbReference type="Proteomes" id="UP000324632">
    <property type="component" value="Chromosome 8"/>
</dbReference>
<evidence type="ECO:0000313" key="1">
    <source>
        <dbReference type="EMBL" id="KAA0717855.1"/>
    </source>
</evidence>
<gene>
    <name evidence="1" type="ORF">E1301_Tti001551</name>
</gene>
<comment type="caution">
    <text evidence="1">The sequence shown here is derived from an EMBL/GenBank/DDBJ whole genome shotgun (WGS) entry which is preliminary data.</text>
</comment>
<name>A0A5A9P871_9TELE</name>
<accession>A0A5A9P871</accession>